<dbReference type="GO" id="GO:0000776">
    <property type="term" value="C:kinetochore"/>
    <property type="evidence" value="ECO:0007669"/>
    <property type="project" value="UniProtKB-KW"/>
</dbReference>
<keyword evidence="4" id="KW-0137">Centromere</keyword>
<dbReference type="EMBL" id="CAKXYY010000023">
    <property type="protein sequence ID" value="CAH2355243.1"/>
    <property type="molecule type" value="Genomic_DNA"/>
</dbReference>
<evidence type="ECO:0000256" key="5">
    <source>
        <dbReference type="SAM" id="MobiDB-lite"/>
    </source>
</evidence>
<feature type="region of interest" description="Disordered" evidence="5">
    <location>
        <begin position="460"/>
        <end position="520"/>
    </location>
</feature>
<dbReference type="SMART" id="SM00777">
    <property type="entry name" value="Mad3_BUB1_I"/>
    <property type="match status" value="1"/>
</dbReference>
<evidence type="ECO:0000313" key="9">
    <source>
        <dbReference type="Proteomes" id="UP000837801"/>
    </source>
</evidence>
<feature type="domain" description="BUB1 N-terminal" evidence="7">
    <location>
        <begin position="46"/>
        <end position="213"/>
    </location>
</feature>
<feature type="compositionally biased region" description="Polar residues" evidence="5">
    <location>
        <begin position="483"/>
        <end position="504"/>
    </location>
</feature>
<keyword evidence="2" id="KW-0158">Chromosome</keyword>
<dbReference type="Proteomes" id="UP000837801">
    <property type="component" value="Unassembled WGS sequence"/>
</dbReference>
<dbReference type="Pfam" id="PF00069">
    <property type="entry name" value="Pkinase"/>
    <property type="match status" value="1"/>
</dbReference>
<keyword evidence="3" id="KW-0995">Kinetochore</keyword>
<evidence type="ECO:0000256" key="2">
    <source>
        <dbReference type="ARBA" id="ARBA00022454"/>
    </source>
</evidence>
<dbReference type="InterPro" id="IPR012572">
    <property type="entry name" value="Mad3/Bub1_II"/>
</dbReference>
<dbReference type="InterPro" id="IPR015661">
    <property type="entry name" value="Bub1/Mad3"/>
</dbReference>
<dbReference type="Gene3D" id="1.25.40.430">
    <property type="match status" value="1"/>
</dbReference>
<dbReference type="SUPFAM" id="SSF56112">
    <property type="entry name" value="Protein kinase-like (PK-like)"/>
    <property type="match status" value="1"/>
</dbReference>
<sequence>MVDASVLELHKENIQPLVGGRPASKLSEALQQTSPAKLYSSNREKFESQLENLDELDDPLQVYCDYVEWTHTSFPQGSNAVSGLLSLLERCTSEFRDTAHYKNDPRYLKLWLEYKDYSDSPRDIFIYLAKKEIGRLLALYYEQFAEYLEANGDWEDAKEIYEVGIGLEARPIKRLQRSFKNFSERARNSYGEVGSTRSRRGLSVRDSQSPHRSHGPQLHTPAQEQTPKRKFEIFNDNEEKDVLKSIFDSTASTSSIPQLGTKRLRTKENTMTAKPWAGEILKQKFVTTLPSSVTTKIPVYRDLPENSTPSSTDVDLPSFTVEKLPSGAVHSRIPIEGKKPERINIDLNELYREDEEFCLDEVIAEKKLKERRNQHTSSHSIIIPLKNEEDDSTLPSRQRPSSPTLTMFSRMANNEVLNMFNDAAQTINDEGEEEEEGFKTDNETTNYDGFVTETINLKDDHQQEKQQQREQTPHHESRRKVENSTLLESQSTPPTDQYDTTHSSPFIERPSIESTSNQFATYDPSDDVLREALLKKSNHQNTALYDVSSLKIGNAKKFSNLTHPSTKIIQKGSSEAIINYCGENHFCLRYELGKGGYGTVYLVETEMGELKALKIESPATKWEYYMLNQIHRRFFLSNYDKSIQSMVVKPESLYLFKDESYLIMDYISQGTVLDVVNYYKNNNQPFDETVAIWFSVELLKIIEILHDIDIIHGDLKADNCMVRIPQHDSTENGGITLIDFGRGIDLTLFGKNSKPRFISNWKSDQQDCPQMNNGETWSFEADYYGVASVIHTMLFGNYIEVQQVGQRILLKNSLKRYWQTQLWEPLFELLLNPGPAEDLPISRKLGEQRRVLEHWLQENGRSRGFSEKMSAIESDFTHSSKKLLRSLQ</sequence>
<evidence type="ECO:0000259" key="6">
    <source>
        <dbReference type="PROSITE" id="PS50011"/>
    </source>
</evidence>
<keyword evidence="9" id="KW-1185">Reference proteome</keyword>
<dbReference type="Pfam" id="PF08311">
    <property type="entry name" value="Mad3_BUB1_I"/>
    <property type="match status" value="1"/>
</dbReference>
<feature type="region of interest" description="Disordered" evidence="5">
    <location>
        <begin position="190"/>
        <end position="228"/>
    </location>
</feature>
<dbReference type="OrthoDB" id="248495at2759"/>
<dbReference type="GO" id="GO:0007094">
    <property type="term" value="P:mitotic spindle assembly checkpoint signaling"/>
    <property type="evidence" value="ECO:0007669"/>
    <property type="project" value="InterPro"/>
</dbReference>
<dbReference type="GO" id="GO:0032991">
    <property type="term" value="C:protein-containing complex"/>
    <property type="evidence" value="ECO:0007669"/>
    <property type="project" value="UniProtKB-ARBA"/>
</dbReference>
<dbReference type="InterPro" id="IPR000719">
    <property type="entry name" value="Prot_kinase_dom"/>
</dbReference>
<accession>A0A9P0W123</accession>
<dbReference type="Gene3D" id="1.10.510.10">
    <property type="entry name" value="Transferase(Phosphotransferase) domain 1"/>
    <property type="match status" value="1"/>
</dbReference>
<protein>
    <submittedName>
        <fullName evidence="8">Checkpoint serine/threonine-protein kinase Bub1p</fullName>
    </submittedName>
</protein>
<dbReference type="PANTHER" id="PTHR14030">
    <property type="entry name" value="MITOTIC CHECKPOINT SERINE/THREONINE-PROTEIN KINASE BUB1"/>
    <property type="match status" value="1"/>
</dbReference>
<evidence type="ECO:0000256" key="3">
    <source>
        <dbReference type="ARBA" id="ARBA00022838"/>
    </source>
</evidence>
<dbReference type="PROSITE" id="PS51489">
    <property type="entry name" value="BUB1_N"/>
    <property type="match status" value="1"/>
</dbReference>
<dbReference type="Pfam" id="PF08171">
    <property type="entry name" value="Mad3_BUB1_II"/>
    <property type="match status" value="1"/>
</dbReference>
<gene>
    <name evidence="8" type="ORF">CLIB1423_23S01002</name>
</gene>
<dbReference type="Gene3D" id="6.10.20.170">
    <property type="match status" value="1"/>
</dbReference>
<comment type="subcellular location">
    <subcellularLocation>
        <location evidence="1">Chromosome</location>
        <location evidence="1">Centromere</location>
        <location evidence="1">Kinetochore</location>
    </subcellularLocation>
</comment>
<evidence type="ECO:0000313" key="8">
    <source>
        <dbReference type="EMBL" id="CAH2355243.1"/>
    </source>
</evidence>
<dbReference type="PROSITE" id="PS50011">
    <property type="entry name" value="PROTEIN_KINASE_DOM"/>
    <property type="match status" value="1"/>
</dbReference>
<organism evidence="8 9">
    <name type="scientific">[Candida] railenensis</name>
    <dbReference type="NCBI Taxonomy" id="45579"/>
    <lineage>
        <taxon>Eukaryota</taxon>
        <taxon>Fungi</taxon>
        <taxon>Dikarya</taxon>
        <taxon>Ascomycota</taxon>
        <taxon>Saccharomycotina</taxon>
        <taxon>Pichiomycetes</taxon>
        <taxon>Debaryomycetaceae</taxon>
        <taxon>Kurtzmaniella</taxon>
    </lineage>
</organism>
<dbReference type="GO" id="GO:0005634">
    <property type="term" value="C:nucleus"/>
    <property type="evidence" value="ECO:0007669"/>
    <property type="project" value="TreeGrafter"/>
</dbReference>
<dbReference type="CDD" id="cd13981">
    <property type="entry name" value="STKc_Bub1_BubR1"/>
    <property type="match status" value="1"/>
</dbReference>
<dbReference type="InterPro" id="IPR008271">
    <property type="entry name" value="Ser/Thr_kinase_AS"/>
</dbReference>
<dbReference type="AlphaFoldDB" id="A0A9P0W123"/>
<dbReference type="PANTHER" id="PTHR14030:SF4">
    <property type="entry name" value="BUB1 KINASE, ISOFORM A-RELATED"/>
    <property type="match status" value="1"/>
</dbReference>
<dbReference type="InterPro" id="IPR011009">
    <property type="entry name" value="Kinase-like_dom_sf"/>
</dbReference>
<evidence type="ECO:0000256" key="4">
    <source>
        <dbReference type="ARBA" id="ARBA00023328"/>
    </source>
</evidence>
<evidence type="ECO:0000259" key="7">
    <source>
        <dbReference type="PROSITE" id="PS51489"/>
    </source>
</evidence>
<evidence type="ECO:0000256" key="1">
    <source>
        <dbReference type="ARBA" id="ARBA00004629"/>
    </source>
</evidence>
<dbReference type="GO" id="GO:0004672">
    <property type="term" value="F:protein kinase activity"/>
    <property type="evidence" value="ECO:0007669"/>
    <property type="project" value="InterPro"/>
</dbReference>
<feature type="region of interest" description="Disordered" evidence="5">
    <location>
        <begin position="370"/>
        <end position="405"/>
    </location>
</feature>
<proteinExistence type="predicted"/>
<feature type="compositionally biased region" description="Polar residues" evidence="5">
    <location>
        <begin position="393"/>
        <end position="405"/>
    </location>
</feature>
<feature type="domain" description="Protein kinase" evidence="6">
    <location>
        <begin position="586"/>
        <end position="877"/>
    </location>
</feature>
<feature type="compositionally biased region" description="Basic and acidic residues" evidence="5">
    <location>
        <begin position="460"/>
        <end position="482"/>
    </location>
</feature>
<dbReference type="PROSITE" id="PS00108">
    <property type="entry name" value="PROTEIN_KINASE_ST"/>
    <property type="match status" value="1"/>
</dbReference>
<reference evidence="8" key="1">
    <citation type="submission" date="2022-03" db="EMBL/GenBank/DDBJ databases">
        <authorList>
            <person name="Legras J.-L."/>
            <person name="Devillers H."/>
            <person name="Grondin C."/>
        </authorList>
    </citation>
    <scope>NUCLEOTIDE SEQUENCE</scope>
    <source>
        <strain evidence="8">CLIB 1423</strain>
    </source>
</reference>
<dbReference type="GO" id="GO:0005524">
    <property type="term" value="F:ATP binding"/>
    <property type="evidence" value="ECO:0007669"/>
    <property type="project" value="InterPro"/>
</dbReference>
<keyword evidence="8" id="KW-0418">Kinase</keyword>
<keyword evidence="8" id="KW-0808">Transferase</keyword>
<dbReference type="FunFam" id="1.25.40.430:FF:000003">
    <property type="entry name" value="Checkpoint serine/threonine-protein kinase BUB1"/>
    <property type="match status" value="1"/>
</dbReference>
<dbReference type="InterPro" id="IPR013212">
    <property type="entry name" value="Mad3/Bub1_I"/>
</dbReference>
<comment type="caution">
    <text evidence="8">The sequence shown here is derived from an EMBL/GenBank/DDBJ whole genome shotgun (WGS) entry which is preliminary data.</text>
</comment>
<dbReference type="GO" id="GO:0051754">
    <property type="term" value="P:meiotic sister chromatid cohesion, centromeric"/>
    <property type="evidence" value="ECO:0007669"/>
    <property type="project" value="TreeGrafter"/>
</dbReference>
<dbReference type="SMART" id="SM00220">
    <property type="entry name" value="S_TKc"/>
    <property type="match status" value="1"/>
</dbReference>
<name>A0A9P0W123_9ASCO</name>